<dbReference type="EMBL" id="MU001515">
    <property type="protein sequence ID" value="KAF2437629.1"/>
    <property type="molecule type" value="Genomic_DNA"/>
</dbReference>
<proteinExistence type="predicted"/>
<evidence type="ECO:0000313" key="2">
    <source>
        <dbReference type="Proteomes" id="UP000799764"/>
    </source>
</evidence>
<comment type="caution">
    <text evidence="1">The sequence shown here is derived from an EMBL/GenBank/DDBJ whole genome shotgun (WGS) entry which is preliminary data.</text>
</comment>
<gene>
    <name evidence="1" type="ORF">P171DRAFT_449837</name>
</gene>
<sequence length="118" mass="13003">MIGSGRAIRDLAQRKRLLLNYVSQVDMPNQLHGSLICPAEGPACITVQRALPAALHCSKAVVATLGCITLLTTACAYRAYRTAYQSNAKLAMTGARAARRHRRFAVLAQRERRMPPER</sequence>
<protein>
    <submittedName>
        <fullName evidence="1">Uncharacterized protein</fullName>
    </submittedName>
</protein>
<keyword evidence="2" id="KW-1185">Reference proteome</keyword>
<organism evidence="1 2">
    <name type="scientific">Karstenula rhodostoma CBS 690.94</name>
    <dbReference type="NCBI Taxonomy" id="1392251"/>
    <lineage>
        <taxon>Eukaryota</taxon>
        <taxon>Fungi</taxon>
        <taxon>Dikarya</taxon>
        <taxon>Ascomycota</taxon>
        <taxon>Pezizomycotina</taxon>
        <taxon>Dothideomycetes</taxon>
        <taxon>Pleosporomycetidae</taxon>
        <taxon>Pleosporales</taxon>
        <taxon>Massarineae</taxon>
        <taxon>Didymosphaeriaceae</taxon>
        <taxon>Karstenula</taxon>
    </lineage>
</organism>
<name>A0A9P4U469_9PLEO</name>
<dbReference type="AlphaFoldDB" id="A0A9P4U469"/>
<reference evidence="1" key="1">
    <citation type="journal article" date="2020" name="Stud. Mycol.">
        <title>101 Dothideomycetes genomes: a test case for predicting lifestyles and emergence of pathogens.</title>
        <authorList>
            <person name="Haridas S."/>
            <person name="Albert R."/>
            <person name="Binder M."/>
            <person name="Bloem J."/>
            <person name="Labutti K."/>
            <person name="Salamov A."/>
            <person name="Andreopoulos B."/>
            <person name="Baker S."/>
            <person name="Barry K."/>
            <person name="Bills G."/>
            <person name="Bluhm B."/>
            <person name="Cannon C."/>
            <person name="Castanera R."/>
            <person name="Culley D."/>
            <person name="Daum C."/>
            <person name="Ezra D."/>
            <person name="Gonzalez J."/>
            <person name="Henrissat B."/>
            <person name="Kuo A."/>
            <person name="Liang C."/>
            <person name="Lipzen A."/>
            <person name="Lutzoni F."/>
            <person name="Magnuson J."/>
            <person name="Mondo S."/>
            <person name="Nolan M."/>
            <person name="Ohm R."/>
            <person name="Pangilinan J."/>
            <person name="Park H.-J."/>
            <person name="Ramirez L."/>
            <person name="Alfaro M."/>
            <person name="Sun H."/>
            <person name="Tritt A."/>
            <person name="Yoshinaga Y."/>
            <person name="Zwiers L.-H."/>
            <person name="Turgeon B."/>
            <person name="Goodwin S."/>
            <person name="Spatafora J."/>
            <person name="Crous P."/>
            <person name="Grigoriev I."/>
        </authorList>
    </citation>
    <scope>NUCLEOTIDE SEQUENCE</scope>
    <source>
        <strain evidence="1">CBS 690.94</strain>
    </source>
</reference>
<evidence type="ECO:0000313" key="1">
    <source>
        <dbReference type="EMBL" id="KAF2437629.1"/>
    </source>
</evidence>
<accession>A0A9P4U469</accession>
<dbReference type="Proteomes" id="UP000799764">
    <property type="component" value="Unassembled WGS sequence"/>
</dbReference>